<keyword evidence="3" id="KW-1185">Reference proteome</keyword>
<protein>
    <submittedName>
        <fullName evidence="2">Uncharacterized protein</fullName>
    </submittedName>
</protein>
<dbReference type="AlphaFoldDB" id="A0A8X6W3K8"/>
<organism evidence="2 3">
    <name type="scientific">Trichonephila clavipes</name>
    <name type="common">Golden silk orbweaver</name>
    <name type="synonym">Nephila clavipes</name>
    <dbReference type="NCBI Taxonomy" id="2585209"/>
    <lineage>
        <taxon>Eukaryota</taxon>
        <taxon>Metazoa</taxon>
        <taxon>Ecdysozoa</taxon>
        <taxon>Arthropoda</taxon>
        <taxon>Chelicerata</taxon>
        <taxon>Arachnida</taxon>
        <taxon>Araneae</taxon>
        <taxon>Araneomorphae</taxon>
        <taxon>Entelegynae</taxon>
        <taxon>Araneoidea</taxon>
        <taxon>Nephilidae</taxon>
        <taxon>Trichonephila</taxon>
    </lineage>
</organism>
<evidence type="ECO:0000256" key="1">
    <source>
        <dbReference type="SAM" id="MobiDB-lite"/>
    </source>
</evidence>
<gene>
    <name evidence="2" type="ORF">TNCV_2067671</name>
</gene>
<accession>A0A8X6W3K8</accession>
<dbReference type="EMBL" id="BMAU01021379">
    <property type="protein sequence ID" value="GFY27146.1"/>
    <property type="molecule type" value="Genomic_DNA"/>
</dbReference>
<feature type="region of interest" description="Disordered" evidence="1">
    <location>
        <begin position="1"/>
        <end position="35"/>
    </location>
</feature>
<proteinExistence type="predicted"/>
<reference evidence="2" key="1">
    <citation type="submission" date="2020-08" db="EMBL/GenBank/DDBJ databases">
        <title>Multicomponent nature underlies the extraordinary mechanical properties of spider dragline silk.</title>
        <authorList>
            <person name="Kono N."/>
            <person name="Nakamura H."/>
            <person name="Mori M."/>
            <person name="Yoshida Y."/>
            <person name="Ohtoshi R."/>
            <person name="Malay A.D."/>
            <person name="Moran D.A.P."/>
            <person name="Tomita M."/>
            <person name="Numata K."/>
            <person name="Arakawa K."/>
        </authorList>
    </citation>
    <scope>NUCLEOTIDE SEQUENCE</scope>
</reference>
<dbReference type="Proteomes" id="UP000887159">
    <property type="component" value="Unassembled WGS sequence"/>
</dbReference>
<evidence type="ECO:0000313" key="3">
    <source>
        <dbReference type="Proteomes" id="UP000887159"/>
    </source>
</evidence>
<name>A0A8X6W3K8_TRICX</name>
<sequence>MSFLDESIRNVGERDSRKPFSPTPSGSNTIRHSSHRQEFRVMGLSHVATNDPPCRGAYANKICQGCHPVGEVEMFGKWGANSDVVFVP</sequence>
<evidence type="ECO:0000313" key="2">
    <source>
        <dbReference type="EMBL" id="GFY27146.1"/>
    </source>
</evidence>
<feature type="compositionally biased region" description="Basic and acidic residues" evidence="1">
    <location>
        <begin position="1"/>
        <end position="18"/>
    </location>
</feature>
<comment type="caution">
    <text evidence="2">The sequence shown here is derived from an EMBL/GenBank/DDBJ whole genome shotgun (WGS) entry which is preliminary data.</text>
</comment>